<dbReference type="InterPro" id="IPR002195">
    <property type="entry name" value="Dihydroorotase_CS"/>
</dbReference>
<dbReference type="Gene3D" id="2.30.40.10">
    <property type="entry name" value="Urease, subunit C, domain 1"/>
    <property type="match status" value="1"/>
</dbReference>
<dbReference type="Pfam" id="PF01979">
    <property type="entry name" value="Amidohydro_1"/>
    <property type="match status" value="1"/>
</dbReference>
<evidence type="ECO:0000256" key="6">
    <source>
        <dbReference type="ARBA" id="ARBA00022801"/>
    </source>
</evidence>
<dbReference type="Proteomes" id="UP001649230">
    <property type="component" value="Chromosome"/>
</dbReference>
<protein>
    <recommendedName>
        <fullName evidence="8">Allantoinase</fullName>
        <ecNumber evidence="8">3.5.2.5</ecNumber>
    </recommendedName>
    <alternativeName>
        <fullName evidence="8">Allantoin-utilizing enzyme</fullName>
    </alternativeName>
</protein>
<dbReference type="PROSITE" id="PS01137">
    <property type="entry name" value="TATD_1"/>
    <property type="match status" value="1"/>
</dbReference>
<gene>
    <name evidence="8" type="primary">allB</name>
    <name evidence="10" type="ORF">L0M14_24315</name>
</gene>
<evidence type="ECO:0000256" key="7">
    <source>
        <dbReference type="ARBA" id="ARBA00022833"/>
    </source>
</evidence>
<evidence type="ECO:0000256" key="4">
    <source>
        <dbReference type="ARBA" id="ARBA00022631"/>
    </source>
</evidence>
<dbReference type="GO" id="GO:0004038">
    <property type="term" value="F:allantoinase activity"/>
    <property type="evidence" value="ECO:0007669"/>
    <property type="project" value="UniProtKB-EC"/>
</dbReference>
<feature type="binding site" evidence="8">
    <location>
        <position position="72"/>
    </location>
    <ligand>
        <name>Zn(2+)</name>
        <dbReference type="ChEBI" id="CHEBI:29105"/>
        <label>1</label>
    </ligand>
</feature>
<dbReference type="InterPro" id="IPR017593">
    <property type="entry name" value="Allantoinase"/>
</dbReference>
<feature type="binding site" description="via carbamate group" evidence="8">
    <location>
        <position position="159"/>
    </location>
    <ligand>
        <name>Zn(2+)</name>
        <dbReference type="ChEBI" id="CHEBI:29105"/>
        <label>2</label>
    </ligand>
</feature>
<comment type="similarity">
    <text evidence="2">Belongs to the metallo-dependent hydrolases superfamily. DHOase family. Class I DHOase subfamily.</text>
</comment>
<dbReference type="HAMAP" id="MF_01645">
    <property type="entry name" value="Hydantoinase"/>
    <property type="match status" value="1"/>
</dbReference>
<name>A0ABY3SFN1_9BACL</name>
<dbReference type="PANTHER" id="PTHR43668:SF4">
    <property type="entry name" value="ALLANTOINASE"/>
    <property type="match status" value="1"/>
</dbReference>
<dbReference type="InterPro" id="IPR011059">
    <property type="entry name" value="Metal-dep_hydrolase_composite"/>
</dbReference>
<comment type="PTM">
    <text evidence="8">Carboxylation allows a single lysine to coordinate two zinc ions.</text>
</comment>
<dbReference type="SUPFAM" id="SSF51556">
    <property type="entry name" value="Metallo-dependent hydrolases"/>
    <property type="match status" value="1"/>
</dbReference>
<feature type="binding site" evidence="8">
    <location>
        <position position="327"/>
    </location>
    <ligand>
        <name>Zn(2+)</name>
        <dbReference type="ChEBI" id="CHEBI:29105"/>
        <label>1</label>
    </ligand>
</feature>
<evidence type="ECO:0000259" key="9">
    <source>
        <dbReference type="Pfam" id="PF01979"/>
    </source>
</evidence>
<dbReference type="InterPro" id="IPR018228">
    <property type="entry name" value="DNase_TatD-rel_CS"/>
</dbReference>
<keyword evidence="6 8" id="KW-0378">Hydrolase</keyword>
<evidence type="ECO:0000313" key="10">
    <source>
        <dbReference type="EMBL" id="UJF32711.1"/>
    </source>
</evidence>
<keyword evidence="4 8" id="KW-0659">Purine metabolism</keyword>
<evidence type="ECO:0000256" key="5">
    <source>
        <dbReference type="ARBA" id="ARBA00022723"/>
    </source>
</evidence>
<dbReference type="InterPro" id="IPR006680">
    <property type="entry name" value="Amidohydro-rel"/>
</dbReference>
<comment type="similarity">
    <text evidence="8">Belongs to the metallo-dependent hydrolases superfamily. Allantoinase family.</text>
</comment>
<feature type="binding site" description="via carbamate group" evidence="8">
    <location>
        <position position="159"/>
    </location>
    <ligand>
        <name>Zn(2+)</name>
        <dbReference type="ChEBI" id="CHEBI:29105"/>
        <label>1</label>
    </ligand>
</feature>
<comment type="catalytic activity">
    <reaction evidence="8">
        <text>(S)-allantoin + H2O = allantoate + H(+)</text>
        <dbReference type="Rhea" id="RHEA:17029"/>
        <dbReference type="ChEBI" id="CHEBI:15377"/>
        <dbReference type="ChEBI" id="CHEBI:15378"/>
        <dbReference type="ChEBI" id="CHEBI:15678"/>
        <dbReference type="ChEBI" id="CHEBI:17536"/>
        <dbReference type="EC" id="3.5.2.5"/>
    </reaction>
</comment>
<evidence type="ECO:0000256" key="8">
    <source>
        <dbReference type="HAMAP-Rule" id="MF_01645"/>
    </source>
</evidence>
<dbReference type="PROSITE" id="PS00482">
    <property type="entry name" value="DIHYDROOROTASE_1"/>
    <property type="match status" value="1"/>
</dbReference>
<dbReference type="InterPro" id="IPR050138">
    <property type="entry name" value="DHOase/Allantoinase_Hydrolase"/>
</dbReference>
<evidence type="ECO:0000256" key="2">
    <source>
        <dbReference type="ARBA" id="ARBA00010286"/>
    </source>
</evidence>
<dbReference type="EC" id="3.5.2.5" evidence="8"/>
<evidence type="ECO:0000256" key="3">
    <source>
        <dbReference type="ARBA" id="ARBA00011881"/>
    </source>
</evidence>
<dbReference type="NCBIfam" id="NF004839">
    <property type="entry name" value="PRK06189.1"/>
    <property type="match status" value="1"/>
</dbReference>
<dbReference type="Gene3D" id="3.20.20.140">
    <property type="entry name" value="Metal-dependent hydrolases"/>
    <property type="match status" value="1"/>
</dbReference>
<keyword evidence="11" id="KW-1185">Reference proteome</keyword>
<keyword evidence="5 8" id="KW-0479">Metal-binding</keyword>
<dbReference type="InterPro" id="IPR032466">
    <property type="entry name" value="Metal_Hydrolase"/>
</dbReference>
<feature type="binding site" evidence="8">
    <location>
        <position position="254"/>
    </location>
    <ligand>
        <name>Zn(2+)</name>
        <dbReference type="ChEBI" id="CHEBI:29105"/>
        <label>2</label>
    </ligand>
</feature>
<comment type="function">
    <text evidence="1">Catalyzes the reversible cyclization of carbamoyl aspartate to dihydroorotate.</text>
</comment>
<accession>A0ABY3SFN1</accession>
<reference evidence="10 11" key="1">
    <citation type="journal article" date="2024" name="Int. J. Syst. Evol. Microbiol.">
        <title>Paenibacillus hexagrammi sp. nov., a novel bacterium isolated from the gut content of Hexagrammos agrammus.</title>
        <authorList>
            <person name="Jung H.K."/>
            <person name="Kim D.G."/>
            <person name="Zin H."/>
            <person name="Park J."/>
            <person name="Jung H."/>
            <person name="Kim Y.O."/>
            <person name="Kong H.J."/>
            <person name="Kim J.W."/>
            <person name="Kim Y.S."/>
        </authorList>
    </citation>
    <scope>NUCLEOTIDE SEQUENCE [LARGE SCALE GENOMIC DNA]</scope>
    <source>
        <strain evidence="10 11">YPD9-1</strain>
    </source>
</reference>
<evidence type="ECO:0000313" key="11">
    <source>
        <dbReference type="Proteomes" id="UP001649230"/>
    </source>
</evidence>
<keyword evidence="7 8" id="KW-0862">Zinc</keyword>
<organism evidence="10 11">
    <name type="scientific">Paenibacillus hexagrammi</name>
    <dbReference type="NCBI Taxonomy" id="2908839"/>
    <lineage>
        <taxon>Bacteria</taxon>
        <taxon>Bacillati</taxon>
        <taxon>Bacillota</taxon>
        <taxon>Bacilli</taxon>
        <taxon>Bacillales</taxon>
        <taxon>Paenibacillaceae</taxon>
        <taxon>Paenibacillus</taxon>
    </lineage>
</organism>
<feature type="binding site" evidence="8">
    <location>
        <position position="74"/>
    </location>
    <ligand>
        <name>Zn(2+)</name>
        <dbReference type="ChEBI" id="CHEBI:29105"/>
        <label>1</label>
    </ligand>
</feature>
<proteinExistence type="inferred from homology"/>
<dbReference type="RefSeq" id="WP_235119054.1">
    <property type="nucleotide sequence ID" value="NZ_CP090978.1"/>
</dbReference>
<comment type="function">
    <text evidence="8">Catalyzes the conversion of allantoin (5-ureidohydantoin) to allantoic acid by hydrolytic cleavage of the five-member hydantoin ring.</text>
</comment>
<feature type="domain" description="Amidohydrolase-related" evidence="9">
    <location>
        <begin position="63"/>
        <end position="445"/>
    </location>
</feature>
<dbReference type="SUPFAM" id="SSF51338">
    <property type="entry name" value="Composite domain of metallo-dependent hydrolases"/>
    <property type="match status" value="1"/>
</dbReference>
<dbReference type="InterPro" id="IPR047604">
    <property type="entry name" value="Allantoinase_bact"/>
</dbReference>
<dbReference type="PANTHER" id="PTHR43668">
    <property type="entry name" value="ALLANTOINASE"/>
    <property type="match status" value="1"/>
</dbReference>
<comment type="subunit">
    <text evidence="3 8">Homotetramer.</text>
</comment>
<feature type="binding site" evidence="8">
    <location>
        <position position="198"/>
    </location>
    <ligand>
        <name>Zn(2+)</name>
        <dbReference type="ChEBI" id="CHEBI:29105"/>
        <label>2</label>
    </ligand>
</feature>
<sequence>MGQFEQSEQFEQFELIVRGGMVVLSNEVRPADIGIRNGKIAAVVDDLTSRSQAAQVYDASGLYIMPGMIDAHVHLNEPALGHWEGFETGSAALAAGGCTTYIDMPLNGVPPTVRLEALEKKLALADGVSAVDFALWGGLVPGNVERLAELAEAGVIGFKAFMSCPGGEGEDIFAEVDELTLYEGMKEIARLGKVLALHAESEPIVSKLAKEAVAAGKRGAMDFVNSRPVLAELEAVNRALFFAELTGCALHFVHISSSEAVELISSAKARGMNVTVETCPHYLTLTLEDVVRLGAVAKCAPPLRSSEEQERLWAAVRAGKIDIIASDHSPCPTSMKDGDMFEAWGGISGAQSSLELMLDEGHVRRGIPLPELSKWLSLNPAKRFGLYPRKGEIAIGMEADLAIIDMGESYTLASSDLLQRHKHSPYIGRSLGCRVKATMVRGNVVYEQKPDGVKLTARTGRWIRYDEGNGGKLYG</sequence>
<dbReference type="NCBIfam" id="TIGR03178">
    <property type="entry name" value="allantoinase"/>
    <property type="match status" value="1"/>
</dbReference>
<evidence type="ECO:0000256" key="1">
    <source>
        <dbReference type="ARBA" id="ARBA00002368"/>
    </source>
</evidence>
<dbReference type="EMBL" id="CP090978">
    <property type="protein sequence ID" value="UJF32711.1"/>
    <property type="molecule type" value="Genomic_DNA"/>
</dbReference>
<feature type="modified residue" description="N6-carboxylysine" evidence="8">
    <location>
        <position position="159"/>
    </location>
</feature>
<comment type="pathway">
    <text evidence="8">Nitrogen metabolism; (S)-allantoin degradation; allantoate from (S)-allantoin: step 1/1.</text>
</comment>
<comment type="cofactor">
    <cofactor evidence="8">
        <name>Zn(2+)</name>
        <dbReference type="ChEBI" id="CHEBI:29105"/>
    </cofactor>
    <text evidence="8">Binds 2 Zn(2+) ions per subunit.</text>
</comment>